<reference evidence="1 2" key="1">
    <citation type="submission" date="2015-07" db="EMBL/GenBank/DDBJ databases">
        <title>The genome of Melipona quadrifasciata.</title>
        <authorList>
            <person name="Pan H."/>
            <person name="Kapheim K."/>
        </authorList>
    </citation>
    <scope>NUCLEOTIDE SEQUENCE [LARGE SCALE GENOMIC DNA]</scope>
    <source>
        <strain evidence="1">0111107301</strain>
        <tissue evidence="1">Whole body</tissue>
    </source>
</reference>
<organism evidence="1 2">
    <name type="scientific">Melipona quadrifasciata</name>
    <dbReference type="NCBI Taxonomy" id="166423"/>
    <lineage>
        <taxon>Eukaryota</taxon>
        <taxon>Metazoa</taxon>
        <taxon>Ecdysozoa</taxon>
        <taxon>Arthropoda</taxon>
        <taxon>Hexapoda</taxon>
        <taxon>Insecta</taxon>
        <taxon>Pterygota</taxon>
        <taxon>Neoptera</taxon>
        <taxon>Endopterygota</taxon>
        <taxon>Hymenoptera</taxon>
        <taxon>Apocrita</taxon>
        <taxon>Aculeata</taxon>
        <taxon>Apoidea</taxon>
        <taxon>Anthophila</taxon>
        <taxon>Apidae</taxon>
        <taxon>Melipona</taxon>
    </lineage>
</organism>
<protein>
    <submittedName>
        <fullName evidence="1">Uncharacterized protein</fullName>
    </submittedName>
</protein>
<sequence>MRRFATFAPLVSGRLASCGIALCASISLRELFGIEVLSRSPGPTKILGSGGKWERKLGMRCRFYENSVENVLVVVVVPGRLFLEYVLRVLLSHCLGLGWSSQFVFGHSQDFVDAYVAMGEDSVDLFIGSHPDTVVVEGRMIFWAVVIKLSFRFVETSGFYGVWFDSNARHSFGHGHLTSTYLTLKRGFPFSECFFQSFSYAQAAQESQFHAQEQAIILNSIEGILIQEYIIELANFSAC</sequence>
<evidence type="ECO:0000313" key="1">
    <source>
        <dbReference type="EMBL" id="KOX70683.1"/>
    </source>
</evidence>
<keyword evidence="2" id="KW-1185">Reference proteome</keyword>
<dbReference type="AlphaFoldDB" id="A0A0M8ZVW8"/>
<proteinExistence type="predicted"/>
<dbReference type="OrthoDB" id="7694747at2759"/>
<accession>A0A0M8ZVW8</accession>
<evidence type="ECO:0000313" key="2">
    <source>
        <dbReference type="Proteomes" id="UP000053105"/>
    </source>
</evidence>
<name>A0A0M8ZVW8_9HYME</name>
<dbReference type="EMBL" id="KQ435853">
    <property type="protein sequence ID" value="KOX70683.1"/>
    <property type="molecule type" value="Genomic_DNA"/>
</dbReference>
<dbReference type="Proteomes" id="UP000053105">
    <property type="component" value="Unassembled WGS sequence"/>
</dbReference>
<gene>
    <name evidence="1" type="ORF">WN51_05260</name>
</gene>